<feature type="region of interest" description="Disordered" evidence="1">
    <location>
        <begin position="1"/>
        <end position="122"/>
    </location>
</feature>
<keyword evidence="2" id="KW-1133">Transmembrane helix</keyword>
<feature type="transmembrane region" description="Helical" evidence="2">
    <location>
        <begin position="129"/>
        <end position="147"/>
    </location>
</feature>
<organism evidence="3 4">
    <name type="scientific">Prauserella marina</name>
    <dbReference type="NCBI Taxonomy" id="530584"/>
    <lineage>
        <taxon>Bacteria</taxon>
        <taxon>Bacillati</taxon>
        <taxon>Actinomycetota</taxon>
        <taxon>Actinomycetes</taxon>
        <taxon>Pseudonocardiales</taxon>
        <taxon>Pseudonocardiaceae</taxon>
        <taxon>Prauserella</taxon>
    </lineage>
</organism>
<dbReference type="EMBL" id="FMZE01000002">
    <property type="protein sequence ID" value="SDC41848.1"/>
    <property type="molecule type" value="Genomic_DNA"/>
</dbReference>
<keyword evidence="2" id="KW-0812">Transmembrane</keyword>
<dbReference type="OrthoDB" id="3632511at2"/>
<evidence type="ECO:0000313" key="4">
    <source>
        <dbReference type="Proteomes" id="UP000199494"/>
    </source>
</evidence>
<gene>
    <name evidence="3" type="ORF">SAMN05421630_10223</name>
</gene>
<keyword evidence="2" id="KW-0472">Membrane</keyword>
<feature type="compositionally biased region" description="Low complexity" evidence="1">
    <location>
        <begin position="81"/>
        <end position="121"/>
    </location>
</feature>
<reference evidence="3 4" key="1">
    <citation type="submission" date="2016-10" db="EMBL/GenBank/DDBJ databases">
        <authorList>
            <person name="de Groot N.N."/>
        </authorList>
    </citation>
    <scope>NUCLEOTIDE SEQUENCE [LARGE SCALE GENOMIC DNA]</scope>
    <source>
        <strain evidence="3 4">CGMCC 4.5506</strain>
    </source>
</reference>
<dbReference type="Proteomes" id="UP000199494">
    <property type="component" value="Unassembled WGS sequence"/>
</dbReference>
<dbReference type="KEGG" id="pmad:BAY61_05095"/>
<protein>
    <submittedName>
        <fullName evidence="3">Uncharacterized protein</fullName>
    </submittedName>
</protein>
<evidence type="ECO:0000256" key="1">
    <source>
        <dbReference type="SAM" id="MobiDB-lite"/>
    </source>
</evidence>
<dbReference type="STRING" id="530584.SAMN05421630_10223"/>
<evidence type="ECO:0000256" key="2">
    <source>
        <dbReference type="SAM" id="Phobius"/>
    </source>
</evidence>
<accession>A0A222VKK7</accession>
<keyword evidence="4" id="KW-1185">Reference proteome</keyword>
<dbReference type="Gene3D" id="2.60.40.10">
    <property type="entry name" value="Immunoglobulins"/>
    <property type="match status" value="1"/>
</dbReference>
<sequence>MLDGEGTPVLDAEGAPVTTEAETDGGYAFPSVAPGDYEVKLTPASGLEVDGANPVEADATDDDVDRADFTVRCETPPPGTTTPSDPTTTQPPTTTGTGPATQALAVPPSGSSGNGPAPLAATGVPTGPMLGAGALLLLTGTVLLVVLRREKRATDL</sequence>
<proteinExistence type="predicted"/>
<evidence type="ECO:0000313" key="3">
    <source>
        <dbReference type="EMBL" id="SDC41848.1"/>
    </source>
</evidence>
<dbReference type="AlphaFoldDB" id="A0A222VKK7"/>
<dbReference type="RefSeq" id="WP_091799095.1">
    <property type="nucleotide sequence ID" value="NZ_CP016353.1"/>
</dbReference>
<dbReference type="GO" id="GO:0005975">
    <property type="term" value="P:carbohydrate metabolic process"/>
    <property type="evidence" value="ECO:0007669"/>
    <property type="project" value="UniProtKB-ARBA"/>
</dbReference>
<name>A0A222VKK7_9PSEU</name>
<dbReference type="InterPro" id="IPR013783">
    <property type="entry name" value="Ig-like_fold"/>
</dbReference>